<name>A0A0A7LCH6_9ARCH</name>
<gene>
    <name evidence="2" type="ORF">Mpt1_c08090</name>
</gene>
<organism evidence="2 3">
    <name type="scientific">Candidatus Methanoplasma termitum</name>
    <dbReference type="NCBI Taxonomy" id="1577791"/>
    <lineage>
        <taxon>Archaea</taxon>
        <taxon>Methanobacteriati</taxon>
        <taxon>Thermoplasmatota</taxon>
        <taxon>Thermoplasmata</taxon>
        <taxon>Methanomassiliicoccales</taxon>
        <taxon>Methanomassiliicoccaceae</taxon>
        <taxon>Candidatus Methanoplasma</taxon>
    </lineage>
</organism>
<feature type="transmembrane region" description="Helical" evidence="1">
    <location>
        <begin position="71"/>
        <end position="94"/>
    </location>
</feature>
<dbReference type="HOGENOM" id="CLU_1060150_0_0_2"/>
<dbReference type="KEGG" id="mear:Mpt1_c08090"/>
<keyword evidence="3" id="KW-1185">Reference proteome</keyword>
<dbReference type="Proteomes" id="UP000030787">
    <property type="component" value="Chromosome"/>
</dbReference>
<keyword evidence="1" id="KW-0812">Transmembrane</keyword>
<proteinExistence type="predicted"/>
<feature type="transmembrane region" description="Helical" evidence="1">
    <location>
        <begin position="150"/>
        <end position="175"/>
    </location>
</feature>
<dbReference type="Pfam" id="PF12730">
    <property type="entry name" value="ABC2_membrane_4"/>
    <property type="match status" value="1"/>
</dbReference>
<evidence type="ECO:0000313" key="3">
    <source>
        <dbReference type="Proteomes" id="UP000030787"/>
    </source>
</evidence>
<feature type="transmembrane region" description="Helical" evidence="1">
    <location>
        <begin position="182"/>
        <end position="200"/>
    </location>
</feature>
<dbReference type="STRING" id="1577791.Mpt1_c08090"/>
<dbReference type="PANTHER" id="PTHR37305:SF1">
    <property type="entry name" value="MEMBRANE PROTEIN"/>
    <property type="match status" value="1"/>
</dbReference>
<reference evidence="2 3" key="1">
    <citation type="journal article" date="2014" name="Appl. Environ. Microbiol.">
        <title>Comparative Genome Analysis of 'Candidatus Methanoplasma termitum' Indicates a New Mode of Energy Metabolism in the Seventh Order of Methanogens.</title>
        <authorList>
            <person name="Lang K."/>
            <person name="Schuldes J."/>
            <person name="Klingl A."/>
            <person name="Poehlein A."/>
            <person name="Daniel R."/>
            <person name="Brune A."/>
        </authorList>
    </citation>
    <scope>NUCLEOTIDE SEQUENCE [LARGE SCALE GENOMIC DNA]</scope>
    <source>
        <strain evidence="3">Mpt1</strain>
    </source>
</reference>
<evidence type="ECO:0000313" key="2">
    <source>
        <dbReference type="EMBL" id="AIZ56688.1"/>
    </source>
</evidence>
<feature type="transmembrane region" description="Helical" evidence="1">
    <location>
        <begin position="114"/>
        <end position="138"/>
    </location>
</feature>
<feature type="transmembrane region" description="Helical" evidence="1">
    <location>
        <begin position="252"/>
        <end position="273"/>
    </location>
</feature>
<keyword evidence="1" id="KW-1133">Transmembrane helix</keyword>
<evidence type="ECO:0000256" key="1">
    <source>
        <dbReference type="SAM" id="Phobius"/>
    </source>
</evidence>
<dbReference type="AlphaFoldDB" id="A0A0A7LCH6"/>
<accession>A0A0A7LCH6</accession>
<protein>
    <submittedName>
        <fullName evidence="2">ABC-2 family transporter protein</fullName>
    </submittedName>
</protein>
<feature type="transmembrane region" description="Helical" evidence="1">
    <location>
        <begin position="39"/>
        <end position="59"/>
    </location>
</feature>
<dbReference type="GeneID" id="24818478"/>
<dbReference type="PANTHER" id="PTHR37305">
    <property type="entry name" value="INTEGRAL MEMBRANE PROTEIN-RELATED"/>
    <property type="match status" value="1"/>
</dbReference>
<dbReference type="EMBL" id="CP010070">
    <property type="protein sequence ID" value="AIZ56688.1"/>
    <property type="molecule type" value="Genomic_DNA"/>
</dbReference>
<sequence>MDSSIKNHTIEIGIRNDLRQICVVTRYEILRHLRSKKMYAFAGIAVLLLVLITGLGMALDGGLSKDPQEFMSGYVSLISLFVIVGVSLFCASTLSSEFEERTALLIFPRPMKRVSLFIGKAMACYIVCGGVIILYYFVSMIISLLNTGSVYPAAFASLGLALLFMLGTGGFALLMSSLFNKGAIAVIITIAALLLIFNIIDGMSSMFNFEPVFSITYAGADISNVINGNVTNSVYMDALGGYITYFYPSHGLAIAIMVVWATVTTSLSALLFIRREF</sequence>
<dbReference type="RefSeq" id="WP_048112405.1">
    <property type="nucleotide sequence ID" value="NZ_CP010070.1"/>
</dbReference>
<keyword evidence="1" id="KW-0472">Membrane</keyword>